<accession>A0A9X4AYP8</accession>
<organism evidence="1 2">
    <name type="scientific">Polyangium jinanense</name>
    <dbReference type="NCBI Taxonomy" id="2829994"/>
    <lineage>
        <taxon>Bacteria</taxon>
        <taxon>Pseudomonadati</taxon>
        <taxon>Myxococcota</taxon>
        <taxon>Polyangia</taxon>
        <taxon>Polyangiales</taxon>
        <taxon>Polyangiaceae</taxon>
        <taxon>Polyangium</taxon>
    </lineage>
</organism>
<protein>
    <submittedName>
        <fullName evidence="1">Uncharacterized protein</fullName>
    </submittedName>
</protein>
<evidence type="ECO:0000313" key="1">
    <source>
        <dbReference type="EMBL" id="MDC3989016.1"/>
    </source>
</evidence>
<dbReference type="AlphaFoldDB" id="A0A9X4AYP8"/>
<comment type="caution">
    <text evidence="1">The sequence shown here is derived from an EMBL/GenBank/DDBJ whole genome shotgun (WGS) entry which is preliminary data.</text>
</comment>
<name>A0A9X4AYP8_9BACT</name>
<gene>
    <name evidence="1" type="ORF">KEG57_51595</name>
</gene>
<dbReference type="EMBL" id="JAGTJJ010000091">
    <property type="protein sequence ID" value="MDC3989016.1"/>
    <property type="molecule type" value="Genomic_DNA"/>
</dbReference>
<evidence type="ECO:0000313" key="2">
    <source>
        <dbReference type="Proteomes" id="UP001151081"/>
    </source>
</evidence>
<sequence>MGFQRWGDVEPTAAPAPPPVGLLLRSARSAPARFVWLGVRLVRVARGVLGLPARRAHLLARLDLAWLAASLGRPDRRARLGLARKLPSVGRPDLESIEGMLVLAPPIAFEL</sequence>
<reference evidence="1 2" key="1">
    <citation type="submission" date="2021-04" db="EMBL/GenBank/DDBJ databases">
        <title>Genome analysis of Polyangium sp.</title>
        <authorList>
            <person name="Li Y."/>
            <person name="Wang J."/>
        </authorList>
    </citation>
    <scope>NUCLEOTIDE SEQUENCE [LARGE SCALE GENOMIC DNA]</scope>
    <source>
        <strain evidence="1 2">SDU14</strain>
    </source>
</reference>
<dbReference type="Proteomes" id="UP001151081">
    <property type="component" value="Unassembled WGS sequence"/>
</dbReference>
<proteinExistence type="predicted"/>
<keyword evidence="2" id="KW-1185">Reference proteome</keyword>
<dbReference type="RefSeq" id="WP_272459969.1">
    <property type="nucleotide sequence ID" value="NZ_JAGTJJ010000091.1"/>
</dbReference>